<dbReference type="Proteomes" id="UP000239322">
    <property type="component" value="Unassembled WGS sequence"/>
</dbReference>
<comment type="caution">
    <text evidence="4">The sequence shown here is derived from an EMBL/GenBank/DDBJ whole genome shotgun (WGS) entry which is preliminary data.</text>
</comment>
<dbReference type="InterPro" id="IPR006115">
    <property type="entry name" value="6PGDH_NADP-bd"/>
</dbReference>
<keyword evidence="1" id="KW-0732">Signal</keyword>
<organism evidence="4 5">
    <name type="scientific">Streptomyces solincola</name>
    <dbReference type="NCBI Taxonomy" id="2100817"/>
    <lineage>
        <taxon>Bacteria</taxon>
        <taxon>Bacillati</taxon>
        <taxon>Actinomycetota</taxon>
        <taxon>Actinomycetes</taxon>
        <taxon>Kitasatosporales</taxon>
        <taxon>Streptomycetaceae</taxon>
        <taxon>Streptomyces</taxon>
    </lineage>
</organism>
<dbReference type="EMBL" id="PVLV01000116">
    <property type="protein sequence ID" value="PRH79470.1"/>
    <property type="molecule type" value="Genomic_DNA"/>
</dbReference>
<evidence type="ECO:0000256" key="1">
    <source>
        <dbReference type="SAM" id="SignalP"/>
    </source>
</evidence>
<evidence type="ECO:0000313" key="4">
    <source>
        <dbReference type="EMBL" id="PRH79470.1"/>
    </source>
</evidence>
<dbReference type="Pfam" id="PF03446">
    <property type="entry name" value="NAD_binding_2"/>
    <property type="match status" value="1"/>
</dbReference>
<name>A0A2S9PYH2_9ACTN</name>
<feature type="domain" description="NADPH-dependent reductive aminase-like C-terminal" evidence="3">
    <location>
        <begin position="166"/>
        <end position="274"/>
    </location>
</feature>
<accession>A0A2S9PYH2</accession>
<feature type="signal peptide" evidence="1">
    <location>
        <begin position="1"/>
        <end position="24"/>
    </location>
</feature>
<dbReference type="Gene3D" id="1.10.1040.10">
    <property type="entry name" value="N-(1-d-carboxylethyl)-l-norvaline Dehydrogenase, domain 2"/>
    <property type="match status" value="1"/>
</dbReference>
<dbReference type="RefSeq" id="WP_105868401.1">
    <property type="nucleotide sequence ID" value="NZ_PVLV01000116.1"/>
</dbReference>
<dbReference type="Pfam" id="PF21761">
    <property type="entry name" value="RedAm-like_C"/>
    <property type="match status" value="1"/>
</dbReference>
<protein>
    <submittedName>
        <fullName evidence="4">Dehydrogenase</fullName>
    </submittedName>
</protein>
<evidence type="ECO:0000313" key="5">
    <source>
        <dbReference type="Proteomes" id="UP000239322"/>
    </source>
</evidence>
<sequence>MTSHTTGKTAVSLLGLGAMGTALADAWLTAGHPLTVWNRTAAKAEPLVARGAGAAATPAEAVAAGDLVVLCLLNEDSLDETLAGLDLAGRGLVNLTTSTPGEARARAAWAAERGARFLDGGIMAVPPMIGVPESGAYVLYSGDRALFDAHRDALAAPAGTVWAGDDPGHAALTDVALLTAMSGMFAGATQALALVRRDGIDPAGFAGRLGSWLTAMAGWIERSGGVLEDEDSNLAMQVAGNAVLLRTAEEQRVSSELLAPYYALMSRALETGRPLDELLLTEG</sequence>
<dbReference type="SUPFAM" id="SSF51735">
    <property type="entry name" value="NAD(P)-binding Rossmann-fold domains"/>
    <property type="match status" value="1"/>
</dbReference>
<dbReference type="AlphaFoldDB" id="A0A2S9PYH2"/>
<dbReference type="InterPro" id="IPR051265">
    <property type="entry name" value="HIBADH-related_NP60_sf"/>
</dbReference>
<dbReference type="GO" id="GO:0050661">
    <property type="term" value="F:NADP binding"/>
    <property type="evidence" value="ECO:0007669"/>
    <property type="project" value="InterPro"/>
</dbReference>
<proteinExistence type="predicted"/>
<feature type="chain" id="PRO_5015535833" evidence="1">
    <location>
        <begin position="25"/>
        <end position="283"/>
    </location>
</feature>
<gene>
    <name evidence="4" type="ORF">C6N75_09350</name>
</gene>
<feature type="domain" description="6-phosphogluconate dehydrogenase NADP-binding" evidence="2">
    <location>
        <begin position="11"/>
        <end position="159"/>
    </location>
</feature>
<keyword evidence="5" id="KW-1185">Reference proteome</keyword>
<dbReference type="PANTHER" id="PTHR43580:SF2">
    <property type="entry name" value="CYTOKINE-LIKE NUCLEAR FACTOR N-PAC"/>
    <property type="match status" value="1"/>
</dbReference>
<reference evidence="4 5" key="1">
    <citation type="submission" date="2018-03" db="EMBL/GenBank/DDBJ databases">
        <title>Novel Streptomyces sp. from soil.</title>
        <authorList>
            <person name="Tan G.Y.A."/>
            <person name="Lee Z.Y."/>
        </authorList>
    </citation>
    <scope>NUCLEOTIDE SEQUENCE [LARGE SCALE GENOMIC DNA]</scope>
    <source>
        <strain evidence="4 5">ST5x</strain>
    </source>
</reference>
<dbReference type="InterPro" id="IPR048666">
    <property type="entry name" value="RedAm-like_C"/>
</dbReference>
<dbReference type="Gene3D" id="3.40.50.720">
    <property type="entry name" value="NAD(P)-binding Rossmann-like Domain"/>
    <property type="match status" value="1"/>
</dbReference>
<dbReference type="PANTHER" id="PTHR43580">
    <property type="entry name" value="OXIDOREDUCTASE GLYR1-RELATED"/>
    <property type="match status" value="1"/>
</dbReference>
<evidence type="ECO:0000259" key="3">
    <source>
        <dbReference type="Pfam" id="PF21761"/>
    </source>
</evidence>
<dbReference type="OrthoDB" id="9135493at2"/>
<evidence type="ECO:0000259" key="2">
    <source>
        <dbReference type="Pfam" id="PF03446"/>
    </source>
</evidence>
<dbReference type="InterPro" id="IPR036291">
    <property type="entry name" value="NAD(P)-bd_dom_sf"/>
</dbReference>
<dbReference type="InterPro" id="IPR013328">
    <property type="entry name" value="6PGD_dom2"/>
</dbReference>